<sequence length="325" mass="34656">MSTRPASSVRPRARPPPRAASPSFRTPPTPTPTTRFARRYLDRCRELAVPACSRALHGILGNPALNTRGVLRVDVKRVWSEREWDAVAYGIRGDMELREVRVMAGGTGGIGQGDDEGDRRAGFEKQDPATRRLAKGDNAALVSALMTSHECRGVFLRTVSALLATSPALRVLELFGVPLSYGDTKVLAAALAENKALQELGLARTGIGDEGVKLLAPSLKVHPSLEVVDFSGCGITWRGAEKVEEVVKHRHSRLSASMWPSSLRTYPAPTNSPSRSLPSGSANPDLSLLRRLSLSGNPELGDQGVMAVAGAAGEVVGIRGGPTLF</sequence>
<dbReference type="PANTHER" id="PTHR24110">
    <property type="entry name" value="CENTROSOMAL PROTEIN OF 78 KDA"/>
    <property type="match status" value="1"/>
</dbReference>
<protein>
    <recommendedName>
        <fullName evidence="4">RNI-like protein</fullName>
    </recommendedName>
</protein>
<feature type="compositionally biased region" description="Low complexity" evidence="1">
    <location>
        <begin position="1"/>
        <end position="10"/>
    </location>
</feature>
<dbReference type="InterPro" id="IPR032675">
    <property type="entry name" value="LRR_dom_sf"/>
</dbReference>
<feature type="compositionally biased region" description="Basic and acidic residues" evidence="1">
    <location>
        <begin position="117"/>
        <end position="127"/>
    </location>
</feature>
<accession>A0A139AP41</accession>
<dbReference type="SUPFAM" id="SSF52047">
    <property type="entry name" value="RNI-like"/>
    <property type="match status" value="1"/>
</dbReference>
<dbReference type="Pfam" id="PF13516">
    <property type="entry name" value="LRR_6"/>
    <property type="match status" value="3"/>
</dbReference>
<dbReference type="STRING" id="1344416.A0A139AP41"/>
<keyword evidence="3" id="KW-1185">Reference proteome</keyword>
<dbReference type="Gene3D" id="3.80.10.10">
    <property type="entry name" value="Ribonuclease Inhibitor"/>
    <property type="match status" value="1"/>
</dbReference>
<dbReference type="InterPro" id="IPR001611">
    <property type="entry name" value="Leu-rich_rpt"/>
</dbReference>
<dbReference type="SMART" id="SM00368">
    <property type="entry name" value="LRR_RI"/>
    <property type="match status" value="4"/>
</dbReference>
<dbReference type="EMBL" id="KQ965743">
    <property type="protein sequence ID" value="KXS18273.1"/>
    <property type="molecule type" value="Genomic_DNA"/>
</dbReference>
<dbReference type="PANTHER" id="PTHR24110:SF3">
    <property type="entry name" value="CENTROSOMAL PROTEIN OF 78 KDA"/>
    <property type="match status" value="1"/>
</dbReference>
<gene>
    <name evidence="2" type="ORF">M427DRAFT_225922</name>
</gene>
<reference evidence="2 3" key="1">
    <citation type="journal article" date="2015" name="Genome Biol. Evol.">
        <title>Phylogenomic analyses indicate that early fungi evolved digesting cell walls of algal ancestors of land plants.</title>
        <authorList>
            <person name="Chang Y."/>
            <person name="Wang S."/>
            <person name="Sekimoto S."/>
            <person name="Aerts A.L."/>
            <person name="Choi C."/>
            <person name="Clum A."/>
            <person name="LaButti K.M."/>
            <person name="Lindquist E.A."/>
            <person name="Yee Ngan C."/>
            <person name="Ohm R.A."/>
            <person name="Salamov A.A."/>
            <person name="Grigoriev I.V."/>
            <person name="Spatafora J.W."/>
            <person name="Berbee M.L."/>
        </authorList>
    </citation>
    <scope>NUCLEOTIDE SEQUENCE [LARGE SCALE GENOMIC DNA]</scope>
    <source>
        <strain evidence="2 3">JEL478</strain>
    </source>
</reference>
<dbReference type="OrthoDB" id="78308at2759"/>
<feature type="region of interest" description="Disordered" evidence="1">
    <location>
        <begin position="108"/>
        <end position="127"/>
    </location>
</feature>
<dbReference type="Proteomes" id="UP000070544">
    <property type="component" value="Unassembled WGS sequence"/>
</dbReference>
<organism evidence="2 3">
    <name type="scientific">Gonapodya prolifera (strain JEL478)</name>
    <name type="common">Monoblepharis prolifera</name>
    <dbReference type="NCBI Taxonomy" id="1344416"/>
    <lineage>
        <taxon>Eukaryota</taxon>
        <taxon>Fungi</taxon>
        <taxon>Fungi incertae sedis</taxon>
        <taxon>Chytridiomycota</taxon>
        <taxon>Chytridiomycota incertae sedis</taxon>
        <taxon>Monoblepharidomycetes</taxon>
        <taxon>Monoblepharidales</taxon>
        <taxon>Gonapodyaceae</taxon>
        <taxon>Gonapodya</taxon>
    </lineage>
</organism>
<feature type="region of interest" description="Disordered" evidence="1">
    <location>
        <begin position="1"/>
        <end position="35"/>
    </location>
</feature>
<evidence type="ECO:0000256" key="1">
    <source>
        <dbReference type="SAM" id="MobiDB-lite"/>
    </source>
</evidence>
<feature type="compositionally biased region" description="Pro residues" evidence="1">
    <location>
        <begin position="14"/>
        <end position="31"/>
    </location>
</feature>
<proteinExistence type="predicted"/>
<evidence type="ECO:0000313" key="2">
    <source>
        <dbReference type="EMBL" id="KXS18273.1"/>
    </source>
</evidence>
<evidence type="ECO:0000313" key="3">
    <source>
        <dbReference type="Proteomes" id="UP000070544"/>
    </source>
</evidence>
<feature type="region of interest" description="Disordered" evidence="1">
    <location>
        <begin position="262"/>
        <end position="282"/>
    </location>
</feature>
<evidence type="ECO:0008006" key="4">
    <source>
        <dbReference type="Google" id="ProtNLM"/>
    </source>
</evidence>
<name>A0A139AP41_GONPJ</name>
<dbReference type="AlphaFoldDB" id="A0A139AP41"/>